<name>A0ABW2T1P7_9ACTN</name>
<dbReference type="RefSeq" id="WP_343979753.1">
    <property type="nucleotide sequence ID" value="NZ_BAAAGK010000185.1"/>
</dbReference>
<evidence type="ECO:0000313" key="2">
    <source>
        <dbReference type="Proteomes" id="UP001596514"/>
    </source>
</evidence>
<comment type="caution">
    <text evidence="1">The sequence shown here is derived from an EMBL/GenBank/DDBJ whole genome shotgun (WGS) entry which is preliminary data.</text>
</comment>
<reference evidence="2" key="1">
    <citation type="journal article" date="2019" name="Int. J. Syst. Evol. Microbiol.">
        <title>The Global Catalogue of Microorganisms (GCM) 10K type strain sequencing project: providing services to taxonomists for standard genome sequencing and annotation.</title>
        <authorList>
            <consortium name="The Broad Institute Genomics Platform"/>
            <consortium name="The Broad Institute Genome Sequencing Center for Infectious Disease"/>
            <person name="Wu L."/>
            <person name="Ma J."/>
        </authorList>
    </citation>
    <scope>NUCLEOTIDE SEQUENCE [LARGE SCALE GENOMIC DNA]</scope>
    <source>
        <strain evidence="2">JCM 10083</strain>
    </source>
</reference>
<protein>
    <submittedName>
        <fullName evidence="1">Uncharacterized protein</fullName>
    </submittedName>
</protein>
<proteinExistence type="predicted"/>
<evidence type="ECO:0000313" key="1">
    <source>
        <dbReference type="EMBL" id="MFC7601892.1"/>
    </source>
</evidence>
<keyword evidence="2" id="KW-1185">Reference proteome</keyword>
<dbReference type="Proteomes" id="UP001596514">
    <property type="component" value="Unassembled WGS sequence"/>
</dbReference>
<sequence>MAGPLQRRDSGPGEMTDVAPVLGLLTLTMTNLYCDQHGDVTEYAVDFLAPERELSADYDLE</sequence>
<accession>A0ABW2T1P7</accession>
<dbReference type="EMBL" id="JBHTEE010000001">
    <property type="protein sequence ID" value="MFC7601892.1"/>
    <property type="molecule type" value="Genomic_DNA"/>
</dbReference>
<organism evidence="1 2">
    <name type="scientific">Streptosporangium amethystogenes subsp. fukuiense</name>
    <dbReference type="NCBI Taxonomy" id="698418"/>
    <lineage>
        <taxon>Bacteria</taxon>
        <taxon>Bacillati</taxon>
        <taxon>Actinomycetota</taxon>
        <taxon>Actinomycetes</taxon>
        <taxon>Streptosporangiales</taxon>
        <taxon>Streptosporangiaceae</taxon>
        <taxon>Streptosporangium</taxon>
    </lineage>
</organism>
<gene>
    <name evidence="1" type="ORF">ACFQVD_17490</name>
</gene>